<gene>
    <name evidence="3" type="ORF">RAE03_04075</name>
</gene>
<dbReference type="SUPFAM" id="SSF48452">
    <property type="entry name" value="TPR-like"/>
    <property type="match status" value="1"/>
</dbReference>
<protein>
    <recommendedName>
        <fullName evidence="5">Tetratricopeptide repeat protein</fullName>
    </recommendedName>
</protein>
<evidence type="ECO:0000256" key="2">
    <source>
        <dbReference type="SAM" id="Phobius"/>
    </source>
</evidence>
<evidence type="ECO:0008006" key="5">
    <source>
        <dbReference type="Google" id="ProtNLM"/>
    </source>
</evidence>
<name>A0AAE4NJY2_9CORY</name>
<keyword evidence="2" id="KW-1133">Transmembrane helix</keyword>
<dbReference type="InterPro" id="IPR011990">
    <property type="entry name" value="TPR-like_helical_dom_sf"/>
</dbReference>
<dbReference type="AlphaFoldDB" id="A0AAE4NJY2"/>
<sequence>MAGAEPILKISEIPDEFHARKKFRQDFLKQYGGRWASELASQVGEDPRIDYADFVNISDIVWTAREASLPVQNQYSPSDLSKIGDPKEHWAVAIMLLQAARFDFNYNAVRKIGLLLDKKDEHFGEFTAFEMFAAMASPHFKVEEEQIEEFLKTSRPDKIQHLLLHGMWLAPSGEYADSLVWLSNQVIHENPTDVVAHLRLAEGYRRKNSYGDAIRTLDRGIEINSPSETKMHDDFTRQRIVTTQEAQIWHTLRRHQDSLEQQVIEYGEKLRNEQYVMLFRIVEILALFFAIVGIFATSISLASLGELSGSERVLIIGAGGVILVLFILLLHFILRPKNDRKWQMRRLASDKKRMELQREDLLNELMGALDDTLDVRLKDFRQELE</sequence>
<evidence type="ECO:0000256" key="1">
    <source>
        <dbReference type="SAM" id="Coils"/>
    </source>
</evidence>
<organism evidence="3 4">
    <name type="scientific">Corynebacterium tuberculostearicum</name>
    <dbReference type="NCBI Taxonomy" id="38304"/>
    <lineage>
        <taxon>Bacteria</taxon>
        <taxon>Bacillati</taxon>
        <taxon>Actinomycetota</taxon>
        <taxon>Actinomycetes</taxon>
        <taxon>Mycobacteriales</taxon>
        <taxon>Corynebacteriaceae</taxon>
        <taxon>Corynebacterium</taxon>
    </lineage>
</organism>
<dbReference type="Gene3D" id="1.25.40.10">
    <property type="entry name" value="Tetratricopeptide repeat domain"/>
    <property type="match status" value="1"/>
</dbReference>
<keyword evidence="2" id="KW-0812">Transmembrane</keyword>
<dbReference type="EMBL" id="JAVBIB010000004">
    <property type="protein sequence ID" value="MDV2418960.1"/>
    <property type="molecule type" value="Genomic_DNA"/>
</dbReference>
<feature type="transmembrane region" description="Helical" evidence="2">
    <location>
        <begin position="313"/>
        <end position="334"/>
    </location>
</feature>
<dbReference type="Proteomes" id="UP001185706">
    <property type="component" value="Unassembled WGS sequence"/>
</dbReference>
<feature type="coiled-coil region" evidence="1">
    <location>
        <begin position="344"/>
        <end position="371"/>
    </location>
</feature>
<evidence type="ECO:0000313" key="4">
    <source>
        <dbReference type="Proteomes" id="UP001185706"/>
    </source>
</evidence>
<dbReference type="RefSeq" id="WP_316993229.1">
    <property type="nucleotide sequence ID" value="NZ_JAVBIA010000002.1"/>
</dbReference>
<reference evidence="3" key="1">
    <citation type="submission" date="2023-08" db="EMBL/GenBank/DDBJ databases">
        <title>Genomic characterization of the C. tuberculostearicum species complex, a ubiquitous member of the human skin microbiome.</title>
        <authorList>
            <person name="Ahmed N."/>
            <person name="Deming C."/>
            <person name="Conlan S."/>
            <person name="Segre J."/>
        </authorList>
    </citation>
    <scope>NUCLEOTIDE SEQUENCE</scope>
    <source>
        <strain evidence="3">CTNIH22</strain>
    </source>
</reference>
<feature type="transmembrane region" description="Helical" evidence="2">
    <location>
        <begin position="278"/>
        <end position="301"/>
    </location>
</feature>
<evidence type="ECO:0000313" key="3">
    <source>
        <dbReference type="EMBL" id="MDV2418960.1"/>
    </source>
</evidence>
<accession>A0AAE4NJY2</accession>
<keyword evidence="1" id="KW-0175">Coiled coil</keyword>
<proteinExistence type="predicted"/>
<comment type="caution">
    <text evidence="3">The sequence shown here is derived from an EMBL/GenBank/DDBJ whole genome shotgun (WGS) entry which is preliminary data.</text>
</comment>
<keyword evidence="2" id="KW-0472">Membrane</keyword>